<proteinExistence type="predicted"/>
<keyword evidence="2" id="KW-0812">Transmembrane</keyword>
<feature type="compositionally biased region" description="Gly residues" evidence="1">
    <location>
        <begin position="443"/>
        <end position="458"/>
    </location>
</feature>
<evidence type="ECO:0000313" key="4">
    <source>
        <dbReference type="EMBL" id="GCD97692.1"/>
    </source>
</evidence>
<keyword evidence="5" id="KW-1185">Reference proteome</keyword>
<accession>A0A401YSZ8</accession>
<protein>
    <submittedName>
        <fullName evidence="4">Uncharacterized protein</fullName>
    </submittedName>
</protein>
<dbReference type="SUPFAM" id="SSF48239">
    <property type="entry name" value="Terpenoid cyclases/Protein prenyltransferases"/>
    <property type="match status" value="1"/>
</dbReference>
<feature type="chain" id="PRO_5039115023" evidence="3">
    <location>
        <begin position="33"/>
        <end position="499"/>
    </location>
</feature>
<dbReference type="InterPro" id="IPR008930">
    <property type="entry name" value="Terpenoid_cyclase/PrenylTrfase"/>
</dbReference>
<feature type="compositionally biased region" description="Low complexity" evidence="1">
    <location>
        <begin position="406"/>
        <end position="442"/>
    </location>
</feature>
<evidence type="ECO:0000313" key="5">
    <source>
        <dbReference type="Proteomes" id="UP000286931"/>
    </source>
</evidence>
<organism evidence="4 5">
    <name type="scientific">Embleya hyalina</name>
    <dbReference type="NCBI Taxonomy" id="516124"/>
    <lineage>
        <taxon>Bacteria</taxon>
        <taxon>Bacillati</taxon>
        <taxon>Actinomycetota</taxon>
        <taxon>Actinomycetes</taxon>
        <taxon>Kitasatosporales</taxon>
        <taxon>Streptomycetaceae</taxon>
        <taxon>Embleya</taxon>
    </lineage>
</organism>
<feature type="region of interest" description="Disordered" evidence="1">
    <location>
        <begin position="265"/>
        <end position="285"/>
    </location>
</feature>
<evidence type="ECO:0000256" key="3">
    <source>
        <dbReference type="SAM" id="SignalP"/>
    </source>
</evidence>
<feature type="compositionally biased region" description="Polar residues" evidence="1">
    <location>
        <begin position="377"/>
        <end position="405"/>
    </location>
</feature>
<name>A0A401YSZ8_9ACTN</name>
<dbReference type="RefSeq" id="WP_126639664.1">
    <property type="nucleotide sequence ID" value="NZ_BIFH01000025.1"/>
</dbReference>
<dbReference type="CDD" id="cd00688">
    <property type="entry name" value="ISOPREN_C2_like"/>
    <property type="match status" value="1"/>
</dbReference>
<feature type="region of interest" description="Disordered" evidence="1">
    <location>
        <begin position="370"/>
        <end position="458"/>
    </location>
</feature>
<comment type="caution">
    <text evidence="4">The sequence shown here is derived from an EMBL/GenBank/DDBJ whole genome shotgun (WGS) entry which is preliminary data.</text>
</comment>
<dbReference type="Gene3D" id="1.50.10.20">
    <property type="match status" value="1"/>
</dbReference>
<feature type="signal peptide" evidence="3">
    <location>
        <begin position="1"/>
        <end position="32"/>
    </location>
</feature>
<evidence type="ECO:0000256" key="1">
    <source>
        <dbReference type="SAM" id="MobiDB-lite"/>
    </source>
</evidence>
<sequence length="499" mass="48793">MSWLTVRKSGAVAVCGAILVAASPVFSASADAANPYAASAAAAAKWQAGELVDGGIPGFSGADWGLTIDTMMALAATRSQPAALGAAADAVAANIRKYNSAEEWGMPGSRIAGATAKVLFASVVAGREPTAFGGLDMRAETLDLIASADAGDDVGRIRDKLTGSPDSGNAFGQSLAVLGLARSGGVPQTAVDFLIKQQCPSGGFRLFPGQLGSTGATCQDTPTTVLDPDSTGMAVQALLSAAAESGSTGAAAAAKKGADWLKSKQRADGSFGGSGPTEASNTNSTGLAGQALHAAGYSTEADKAAAWVAKHQITADNAGAATKDVGTIAYNEDALTSARAEGIPDFQRDQWRRATPQALLVLADVPLGDLGKAPTEPTGTATSSPVPTGSHTPAPSGSATHTGSESPSASTSATPTTSLGQTASASITASATNTTRAGTSGSASGGGSTSGGGGTANGGGGSLARTGAEIGGMVLLAVGLVGTGFAVRAGARRKNGKHT</sequence>
<evidence type="ECO:0000256" key="2">
    <source>
        <dbReference type="SAM" id="Phobius"/>
    </source>
</evidence>
<gene>
    <name evidence="4" type="ORF">EHYA_05388</name>
</gene>
<dbReference type="EMBL" id="BIFH01000025">
    <property type="protein sequence ID" value="GCD97692.1"/>
    <property type="molecule type" value="Genomic_DNA"/>
</dbReference>
<dbReference type="AlphaFoldDB" id="A0A401YSZ8"/>
<keyword evidence="3" id="KW-0732">Signal</keyword>
<feature type="transmembrane region" description="Helical" evidence="2">
    <location>
        <begin position="470"/>
        <end position="491"/>
    </location>
</feature>
<reference evidence="4 5" key="1">
    <citation type="submission" date="2018-12" db="EMBL/GenBank/DDBJ databases">
        <title>Draft genome sequence of Embleya hyalina NBRC 13850T.</title>
        <authorList>
            <person name="Komaki H."/>
            <person name="Hosoyama A."/>
            <person name="Kimura A."/>
            <person name="Ichikawa N."/>
            <person name="Tamura T."/>
        </authorList>
    </citation>
    <scope>NUCLEOTIDE SEQUENCE [LARGE SCALE GENOMIC DNA]</scope>
    <source>
        <strain evidence="4 5">NBRC 13850</strain>
    </source>
</reference>
<keyword evidence="2" id="KW-0472">Membrane</keyword>
<dbReference type="OrthoDB" id="4842970at2"/>
<dbReference type="Proteomes" id="UP000286931">
    <property type="component" value="Unassembled WGS sequence"/>
</dbReference>
<keyword evidence="2" id="KW-1133">Transmembrane helix</keyword>